<proteinExistence type="predicted"/>
<reference evidence="2" key="1">
    <citation type="journal article" date="2016" name="Nat. Biotechnol.">
        <title>Sequencing wild and cultivated cassava and related species reveals extensive interspecific hybridization and genetic diversity.</title>
        <authorList>
            <person name="Bredeson J.V."/>
            <person name="Lyons J.B."/>
            <person name="Prochnik S.E."/>
            <person name="Wu G.A."/>
            <person name="Ha C.M."/>
            <person name="Edsinger-Gonzales E."/>
            <person name="Grimwood J."/>
            <person name="Schmutz J."/>
            <person name="Rabbi I.Y."/>
            <person name="Egesi C."/>
            <person name="Nauluvula P."/>
            <person name="Lebot V."/>
            <person name="Ndunguru J."/>
            <person name="Mkamilo G."/>
            <person name="Bart R.S."/>
            <person name="Setter T.L."/>
            <person name="Gleadow R.M."/>
            <person name="Kulakow P."/>
            <person name="Ferguson M.E."/>
            <person name="Rounsley S."/>
            <person name="Rokhsar D.S."/>
        </authorList>
    </citation>
    <scope>NUCLEOTIDE SEQUENCE [LARGE SCALE GENOMIC DNA]</scope>
    <source>
        <strain evidence="2">cv. AM560-2</strain>
    </source>
</reference>
<protein>
    <submittedName>
        <fullName evidence="1">Uncharacterized protein</fullName>
    </submittedName>
</protein>
<name>A0ACB7IGJ9_MANES</name>
<gene>
    <name evidence="1" type="ORF">MANES_01G198160v8</name>
</gene>
<sequence>MTIRILTFKLNIHFQLLKQLRIDWTRADSKNSMCICYTDDKLCKKFNQLFVKERMVILTFFLPFVLGNIANYLMLQEAFSVYFQVYVYFIFIGFDRVSSSK</sequence>
<dbReference type="Proteomes" id="UP000091857">
    <property type="component" value="Chromosome 1"/>
</dbReference>
<dbReference type="EMBL" id="CM004387">
    <property type="protein sequence ID" value="KAG8663314.1"/>
    <property type="molecule type" value="Genomic_DNA"/>
</dbReference>
<comment type="caution">
    <text evidence="1">The sequence shown here is derived from an EMBL/GenBank/DDBJ whole genome shotgun (WGS) entry which is preliminary data.</text>
</comment>
<evidence type="ECO:0000313" key="1">
    <source>
        <dbReference type="EMBL" id="KAG8663314.1"/>
    </source>
</evidence>
<evidence type="ECO:0000313" key="2">
    <source>
        <dbReference type="Proteomes" id="UP000091857"/>
    </source>
</evidence>
<accession>A0ACB7IGJ9</accession>
<keyword evidence="2" id="KW-1185">Reference proteome</keyword>
<organism evidence="1 2">
    <name type="scientific">Manihot esculenta</name>
    <name type="common">Cassava</name>
    <name type="synonym">Jatropha manihot</name>
    <dbReference type="NCBI Taxonomy" id="3983"/>
    <lineage>
        <taxon>Eukaryota</taxon>
        <taxon>Viridiplantae</taxon>
        <taxon>Streptophyta</taxon>
        <taxon>Embryophyta</taxon>
        <taxon>Tracheophyta</taxon>
        <taxon>Spermatophyta</taxon>
        <taxon>Magnoliopsida</taxon>
        <taxon>eudicotyledons</taxon>
        <taxon>Gunneridae</taxon>
        <taxon>Pentapetalae</taxon>
        <taxon>rosids</taxon>
        <taxon>fabids</taxon>
        <taxon>Malpighiales</taxon>
        <taxon>Euphorbiaceae</taxon>
        <taxon>Crotonoideae</taxon>
        <taxon>Manihoteae</taxon>
        <taxon>Manihot</taxon>
    </lineage>
</organism>